<dbReference type="AlphaFoldDB" id="A0AAE7BD49"/>
<organism evidence="2 3">
    <name type="scientific">Arcobacter defluvii</name>
    <dbReference type="NCBI Taxonomy" id="873191"/>
    <lineage>
        <taxon>Bacteria</taxon>
        <taxon>Pseudomonadati</taxon>
        <taxon>Campylobacterota</taxon>
        <taxon>Epsilonproteobacteria</taxon>
        <taxon>Campylobacterales</taxon>
        <taxon>Arcobacteraceae</taxon>
        <taxon>Arcobacter</taxon>
    </lineage>
</organism>
<dbReference type="EMBL" id="CP053835">
    <property type="protein sequence ID" value="QKF77350.1"/>
    <property type="molecule type" value="Genomic_DNA"/>
</dbReference>
<evidence type="ECO:0000259" key="1">
    <source>
        <dbReference type="Pfam" id="PF20274"/>
    </source>
</evidence>
<sequence>MRMFLDDIREPKNNYDVIVRNYDEAINFVKQKGIPSFISFDHDLGCDEKGNVLKSGYDFAKWLVDMDIENIYKFPNDFSFEVHSANPIGRNNINSILNNYLLFKVKYK</sequence>
<dbReference type="Pfam" id="PF20274">
    <property type="entry name" value="cREC_REC"/>
    <property type="match status" value="1"/>
</dbReference>
<dbReference type="KEGG" id="adz:ADFLV_1318"/>
<dbReference type="RefSeq" id="WP_129012061.1">
    <property type="nucleotide sequence ID" value="NZ_CP053835.1"/>
</dbReference>
<feature type="domain" description="Cyclic-phosphate processing Receiver" evidence="1">
    <location>
        <begin position="1"/>
        <end position="99"/>
    </location>
</feature>
<accession>A0AAE7BD49</accession>
<reference evidence="2 3" key="1">
    <citation type="submission" date="2020-05" db="EMBL/GenBank/DDBJ databases">
        <title>Complete genome sequencing of Campylobacter and Arcobacter type strains.</title>
        <authorList>
            <person name="Miller W.G."/>
            <person name="Yee E."/>
        </authorList>
    </citation>
    <scope>NUCLEOTIDE SEQUENCE [LARGE SCALE GENOMIC DNA]</scope>
    <source>
        <strain evidence="2 3">LMG 25694</strain>
    </source>
</reference>
<evidence type="ECO:0000313" key="2">
    <source>
        <dbReference type="EMBL" id="QKF77350.1"/>
    </source>
</evidence>
<proteinExistence type="predicted"/>
<keyword evidence="3" id="KW-1185">Reference proteome</keyword>
<dbReference type="Proteomes" id="UP000503313">
    <property type="component" value="Chromosome"/>
</dbReference>
<name>A0AAE7BD49_9BACT</name>
<protein>
    <recommendedName>
        <fullName evidence="1">Cyclic-phosphate processing Receiver domain-containing protein</fullName>
    </recommendedName>
</protein>
<dbReference type="InterPro" id="IPR046909">
    <property type="entry name" value="cREC_REC"/>
</dbReference>
<gene>
    <name evidence="2" type="ORF">ADFLV_1318</name>
</gene>
<evidence type="ECO:0000313" key="3">
    <source>
        <dbReference type="Proteomes" id="UP000503313"/>
    </source>
</evidence>